<dbReference type="InterPro" id="IPR001320">
    <property type="entry name" value="Iontro_rcpt_C"/>
</dbReference>
<evidence type="ECO:0000256" key="4">
    <source>
        <dbReference type="ARBA" id="ARBA00022692"/>
    </source>
</evidence>
<dbReference type="SUPFAM" id="SSF53850">
    <property type="entry name" value="Periplasmic binding protein-like II"/>
    <property type="match status" value="1"/>
</dbReference>
<evidence type="ECO:0000256" key="10">
    <source>
        <dbReference type="ARBA" id="ARBA00023286"/>
    </source>
</evidence>
<evidence type="ECO:0000313" key="15">
    <source>
        <dbReference type="Proteomes" id="UP000076408"/>
    </source>
</evidence>
<protein>
    <recommendedName>
        <fullName evidence="13">Ionotropic glutamate receptor C-terminal domain-containing protein</fullName>
    </recommendedName>
</protein>
<evidence type="ECO:0000256" key="6">
    <source>
        <dbReference type="ARBA" id="ARBA00023065"/>
    </source>
</evidence>
<evidence type="ECO:0000256" key="2">
    <source>
        <dbReference type="ARBA" id="ARBA00008685"/>
    </source>
</evidence>
<proteinExistence type="inferred from homology"/>
<keyword evidence="7 12" id="KW-0472">Membrane</keyword>
<keyword evidence="11" id="KW-0407">Ion channel</keyword>
<keyword evidence="4 12" id="KW-0812">Transmembrane</keyword>
<evidence type="ECO:0000256" key="8">
    <source>
        <dbReference type="ARBA" id="ARBA00023170"/>
    </source>
</evidence>
<keyword evidence="3" id="KW-0813">Transport</keyword>
<dbReference type="GO" id="GO:0016020">
    <property type="term" value="C:membrane"/>
    <property type="evidence" value="ECO:0007669"/>
    <property type="project" value="UniProtKB-SubCell"/>
</dbReference>
<evidence type="ECO:0000259" key="13">
    <source>
        <dbReference type="SMART" id="SM00079"/>
    </source>
</evidence>
<keyword evidence="9" id="KW-0325">Glycoprotein</keyword>
<dbReference type="EnsemblMetazoa" id="ASTEI11705-RA">
    <property type="protein sequence ID" value="ASTEI11705-PA"/>
    <property type="gene ID" value="ASTEI11705"/>
</dbReference>
<keyword evidence="15" id="KW-1185">Reference proteome</keyword>
<feature type="transmembrane region" description="Helical" evidence="12">
    <location>
        <begin position="85"/>
        <end position="103"/>
    </location>
</feature>
<organism evidence="14 15">
    <name type="scientific">Anopheles stephensi</name>
    <name type="common">Indo-Pakistan malaria mosquito</name>
    <dbReference type="NCBI Taxonomy" id="30069"/>
    <lineage>
        <taxon>Eukaryota</taxon>
        <taxon>Metazoa</taxon>
        <taxon>Ecdysozoa</taxon>
        <taxon>Arthropoda</taxon>
        <taxon>Hexapoda</taxon>
        <taxon>Insecta</taxon>
        <taxon>Pterygota</taxon>
        <taxon>Neoptera</taxon>
        <taxon>Endopterygota</taxon>
        <taxon>Diptera</taxon>
        <taxon>Nematocera</taxon>
        <taxon>Culicoidea</taxon>
        <taxon>Culicidae</taxon>
        <taxon>Anophelinae</taxon>
        <taxon>Anopheles</taxon>
    </lineage>
</organism>
<dbReference type="OMA" id="RICWEFP"/>
<accession>A0A182YTB9</accession>
<evidence type="ECO:0000256" key="7">
    <source>
        <dbReference type="ARBA" id="ARBA00023136"/>
    </source>
</evidence>
<evidence type="ECO:0000256" key="12">
    <source>
        <dbReference type="SAM" id="Phobius"/>
    </source>
</evidence>
<keyword evidence="8" id="KW-0675">Receptor</keyword>
<evidence type="ECO:0000256" key="5">
    <source>
        <dbReference type="ARBA" id="ARBA00022989"/>
    </source>
</evidence>
<dbReference type="STRING" id="30069.A0A182YTB9"/>
<dbReference type="Gene3D" id="3.40.190.10">
    <property type="entry name" value="Periplasmic binding protein-like II"/>
    <property type="match status" value="1"/>
</dbReference>
<dbReference type="VEuPathDB" id="VectorBase:ASTE002765"/>
<dbReference type="AlphaFoldDB" id="A0A182YTB9"/>
<keyword evidence="10" id="KW-1071">Ligand-gated ion channel</keyword>
<evidence type="ECO:0000256" key="11">
    <source>
        <dbReference type="ARBA" id="ARBA00023303"/>
    </source>
</evidence>
<reference evidence="15" key="1">
    <citation type="journal article" date="2014" name="Genome Biol.">
        <title>Genome analysis of a major urban malaria vector mosquito, Anopheles stephensi.</title>
        <authorList>
            <person name="Jiang X."/>
            <person name="Peery A."/>
            <person name="Hall A.B."/>
            <person name="Sharma A."/>
            <person name="Chen X.G."/>
            <person name="Waterhouse R.M."/>
            <person name="Komissarov A."/>
            <person name="Riehle M.M."/>
            <person name="Shouche Y."/>
            <person name="Sharakhova M.V."/>
            <person name="Lawson D."/>
            <person name="Pakpour N."/>
            <person name="Arensburger P."/>
            <person name="Davidson V.L."/>
            <person name="Eiglmeier K."/>
            <person name="Emrich S."/>
            <person name="George P."/>
            <person name="Kennedy R.C."/>
            <person name="Mane S.P."/>
            <person name="Maslen G."/>
            <person name="Oringanje C."/>
            <person name="Qi Y."/>
            <person name="Settlage R."/>
            <person name="Tojo M."/>
            <person name="Tubio J.M."/>
            <person name="Unger M.F."/>
            <person name="Wang B."/>
            <person name="Vernick K.D."/>
            <person name="Ribeiro J.M."/>
            <person name="James A.A."/>
            <person name="Michel K."/>
            <person name="Riehle M.A."/>
            <person name="Luckhart S."/>
            <person name="Sharakhov I.V."/>
            <person name="Tu Z."/>
        </authorList>
    </citation>
    <scope>NUCLEOTIDE SEQUENCE [LARGE SCALE GENOMIC DNA]</scope>
    <source>
        <strain evidence="15">Indian</strain>
    </source>
</reference>
<name>A0A182YTB9_ANOST</name>
<evidence type="ECO:0000313" key="14">
    <source>
        <dbReference type="EnsemblMetazoa" id="ASTEI11705-PA"/>
    </source>
</evidence>
<dbReference type="Gene3D" id="1.10.287.70">
    <property type="match status" value="1"/>
</dbReference>
<dbReference type="InterPro" id="IPR019594">
    <property type="entry name" value="Glu/Gly-bd"/>
</dbReference>
<reference evidence="14" key="2">
    <citation type="submission" date="2020-05" db="UniProtKB">
        <authorList>
            <consortium name="EnsemblMetazoa"/>
        </authorList>
    </citation>
    <scope>IDENTIFICATION</scope>
    <source>
        <strain evidence="14">Indian</strain>
    </source>
</reference>
<comment type="similarity">
    <text evidence="2">Belongs to the glutamate-gated ion channel (TC 1.A.10.1) family.</text>
</comment>
<dbReference type="Pfam" id="PF10613">
    <property type="entry name" value="Lig_chan-Glu_bd"/>
    <property type="match status" value="1"/>
</dbReference>
<dbReference type="VEuPathDB" id="VectorBase:ASTEI20_040121"/>
<dbReference type="Proteomes" id="UP000076408">
    <property type="component" value="Unassembled WGS sequence"/>
</dbReference>
<sequence length="119" mass="13570">MRIVKDGQYGSENPDVKGGWDGMVGELVRKEADFAIAPMTITSERERVIDFTKPFMSLGISIMIKRPVKQKPSVFSFLNPLSKEIWVCVLFSYVGVSIVLYIVSRFSPFEWRLVNYNGN</sequence>
<dbReference type="GO" id="GO:0015276">
    <property type="term" value="F:ligand-gated monoatomic ion channel activity"/>
    <property type="evidence" value="ECO:0007669"/>
    <property type="project" value="InterPro"/>
</dbReference>
<dbReference type="InterPro" id="IPR015683">
    <property type="entry name" value="Ionotropic_Glu_rcpt"/>
</dbReference>
<dbReference type="VEuPathDB" id="VectorBase:ASTEI11705"/>
<evidence type="ECO:0000256" key="3">
    <source>
        <dbReference type="ARBA" id="ARBA00022448"/>
    </source>
</evidence>
<evidence type="ECO:0000256" key="1">
    <source>
        <dbReference type="ARBA" id="ARBA00004141"/>
    </source>
</evidence>
<evidence type="ECO:0000256" key="9">
    <source>
        <dbReference type="ARBA" id="ARBA00023180"/>
    </source>
</evidence>
<dbReference type="SMART" id="SM00079">
    <property type="entry name" value="PBPe"/>
    <property type="match status" value="1"/>
</dbReference>
<keyword evidence="5 12" id="KW-1133">Transmembrane helix</keyword>
<comment type="subcellular location">
    <subcellularLocation>
        <location evidence="1">Membrane</location>
        <topology evidence="1">Multi-pass membrane protein</topology>
    </subcellularLocation>
</comment>
<keyword evidence="6" id="KW-0406">Ion transport</keyword>
<dbReference type="PANTHER" id="PTHR18966">
    <property type="entry name" value="IONOTROPIC GLUTAMATE RECEPTOR"/>
    <property type="match status" value="1"/>
</dbReference>
<feature type="domain" description="Ionotropic glutamate receptor C-terminal" evidence="13">
    <location>
        <begin position="1"/>
        <end position="113"/>
    </location>
</feature>